<comment type="caution">
    <text evidence="3">The sequence shown here is derived from an EMBL/GenBank/DDBJ whole genome shotgun (WGS) entry which is preliminary data.</text>
</comment>
<dbReference type="PROSITE" id="PS00141">
    <property type="entry name" value="ASP_PROTEASE"/>
    <property type="match status" value="1"/>
</dbReference>
<proteinExistence type="predicted"/>
<reference evidence="3" key="1">
    <citation type="submission" date="2020-08" db="EMBL/GenBank/DDBJ databases">
        <title>Genome sequencing and assembly of the red palm weevil Rhynchophorus ferrugineus.</title>
        <authorList>
            <person name="Dias G.B."/>
            <person name="Bergman C.M."/>
            <person name="Manee M."/>
        </authorList>
    </citation>
    <scope>NUCLEOTIDE SEQUENCE</scope>
    <source>
        <strain evidence="3">AA-2017</strain>
        <tissue evidence="3">Whole larva</tissue>
    </source>
</reference>
<evidence type="ECO:0000313" key="4">
    <source>
        <dbReference type="Proteomes" id="UP000625711"/>
    </source>
</evidence>
<dbReference type="PANTHER" id="PTHR33327">
    <property type="entry name" value="ENDONUCLEASE"/>
    <property type="match status" value="1"/>
</dbReference>
<dbReference type="Proteomes" id="UP000625711">
    <property type="component" value="Unassembled WGS sequence"/>
</dbReference>
<keyword evidence="4" id="KW-1185">Reference proteome</keyword>
<sequence>MSASNIRLPAFNPNDPEMWFLQVEWTLKHAGITTSAEKFEIVGAALDPIYTQDVRGLLFNPPPEAEDPFSKLKEPLRECLGLSIQNRTRQLLEREEIGDRTPSQFLRRLQSLAGDAAGHDIIKVIWMNQLDPITRASIAAQQASIKLEDLAKIADNIKDSIGSWRPAGGTAPTNSSESQLAEEFARLRLQIHGLQAKVDEVAEHQRASFRNRASSRSLSRGRSSSRSSSRDRSRIRGCELYDGLCWYHYNYAERARRCRPGCRYEKPKRECGKPAGRSLMAASDGHHIMRRLFVKDRNSNQEFLVDTGADLCVFPRRLVNGHRKKTNYDLTAANATHVFVRHDSPKTPLQMPYDGPYEVISRSEKVFILLMRGKQVPVSIDRLKPAYCINDNLRPRESDLDDDGIVVVATQQNPDPHSPPQLRHSARRVRFPDRYQVGFP</sequence>
<feature type="region of interest" description="Disordered" evidence="1">
    <location>
        <begin position="205"/>
        <end position="230"/>
    </location>
</feature>
<dbReference type="InterPro" id="IPR001969">
    <property type="entry name" value="Aspartic_peptidase_AS"/>
</dbReference>
<dbReference type="PANTHER" id="PTHR33327:SF3">
    <property type="entry name" value="RNA-DIRECTED DNA POLYMERASE"/>
    <property type="match status" value="1"/>
</dbReference>
<dbReference type="GO" id="GO:0004190">
    <property type="term" value="F:aspartic-type endopeptidase activity"/>
    <property type="evidence" value="ECO:0007669"/>
    <property type="project" value="InterPro"/>
</dbReference>
<name>A0A834HRJ4_RHYFE</name>
<feature type="domain" description="DUF7041" evidence="2">
    <location>
        <begin position="8"/>
        <end position="93"/>
    </location>
</feature>
<dbReference type="EMBL" id="JAACXV010022982">
    <property type="protein sequence ID" value="KAF7263215.1"/>
    <property type="molecule type" value="Genomic_DNA"/>
</dbReference>
<feature type="compositionally biased region" description="Low complexity" evidence="1">
    <location>
        <begin position="208"/>
        <end position="227"/>
    </location>
</feature>
<dbReference type="OrthoDB" id="8018451at2759"/>
<dbReference type="AlphaFoldDB" id="A0A834HRJ4"/>
<organism evidence="3 4">
    <name type="scientific">Rhynchophorus ferrugineus</name>
    <name type="common">Red palm weevil</name>
    <name type="synonym">Curculio ferrugineus</name>
    <dbReference type="NCBI Taxonomy" id="354439"/>
    <lineage>
        <taxon>Eukaryota</taxon>
        <taxon>Metazoa</taxon>
        <taxon>Ecdysozoa</taxon>
        <taxon>Arthropoda</taxon>
        <taxon>Hexapoda</taxon>
        <taxon>Insecta</taxon>
        <taxon>Pterygota</taxon>
        <taxon>Neoptera</taxon>
        <taxon>Endopterygota</taxon>
        <taxon>Coleoptera</taxon>
        <taxon>Polyphaga</taxon>
        <taxon>Cucujiformia</taxon>
        <taxon>Curculionidae</taxon>
        <taxon>Dryophthorinae</taxon>
        <taxon>Rhynchophorus</taxon>
    </lineage>
</organism>
<dbReference type="Pfam" id="PF23055">
    <property type="entry name" value="DUF7041"/>
    <property type="match status" value="1"/>
</dbReference>
<protein>
    <recommendedName>
        <fullName evidence="2">DUF7041 domain-containing protein</fullName>
    </recommendedName>
</protein>
<evidence type="ECO:0000259" key="2">
    <source>
        <dbReference type="Pfam" id="PF23055"/>
    </source>
</evidence>
<dbReference type="GO" id="GO:0006508">
    <property type="term" value="P:proteolysis"/>
    <property type="evidence" value="ECO:0007669"/>
    <property type="project" value="InterPro"/>
</dbReference>
<dbReference type="InterPro" id="IPR055469">
    <property type="entry name" value="DUF7041"/>
</dbReference>
<evidence type="ECO:0000256" key="1">
    <source>
        <dbReference type="SAM" id="MobiDB-lite"/>
    </source>
</evidence>
<accession>A0A834HRJ4</accession>
<gene>
    <name evidence="3" type="ORF">GWI33_003488</name>
</gene>
<evidence type="ECO:0000313" key="3">
    <source>
        <dbReference type="EMBL" id="KAF7263215.1"/>
    </source>
</evidence>